<feature type="region of interest" description="Disordered" evidence="1">
    <location>
        <begin position="1"/>
        <end position="31"/>
    </location>
</feature>
<proteinExistence type="predicted"/>
<feature type="compositionally biased region" description="Basic residues" evidence="1">
    <location>
        <begin position="15"/>
        <end position="31"/>
    </location>
</feature>
<protein>
    <submittedName>
        <fullName evidence="2">Uncharacterized protein</fullName>
    </submittedName>
</protein>
<name>A0A383CH15_9ZZZZ</name>
<dbReference type="AlphaFoldDB" id="A0A383CH15"/>
<organism evidence="2">
    <name type="scientific">marine metagenome</name>
    <dbReference type="NCBI Taxonomy" id="408172"/>
    <lineage>
        <taxon>unclassified sequences</taxon>
        <taxon>metagenomes</taxon>
        <taxon>ecological metagenomes</taxon>
    </lineage>
</organism>
<evidence type="ECO:0000313" key="2">
    <source>
        <dbReference type="EMBL" id="SVE31343.1"/>
    </source>
</evidence>
<dbReference type="EMBL" id="UINC01208681">
    <property type="protein sequence ID" value="SVE31343.1"/>
    <property type="molecule type" value="Genomic_DNA"/>
</dbReference>
<evidence type="ECO:0000256" key="1">
    <source>
        <dbReference type="SAM" id="MobiDB-lite"/>
    </source>
</evidence>
<feature type="non-terminal residue" evidence="2">
    <location>
        <position position="31"/>
    </location>
</feature>
<sequence>TRSVRVFRQSSSIRSMKRRRKSTMGGRKLRG</sequence>
<reference evidence="2" key="1">
    <citation type="submission" date="2018-05" db="EMBL/GenBank/DDBJ databases">
        <authorList>
            <person name="Lanie J.A."/>
            <person name="Ng W.-L."/>
            <person name="Kazmierczak K.M."/>
            <person name="Andrzejewski T.M."/>
            <person name="Davidsen T.M."/>
            <person name="Wayne K.J."/>
            <person name="Tettelin H."/>
            <person name="Glass J.I."/>
            <person name="Rusch D."/>
            <person name="Podicherti R."/>
            <person name="Tsui H.-C.T."/>
            <person name="Winkler M.E."/>
        </authorList>
    </citation>
    <scope>NUCLEOTIDE SEQUENCE</scope>
</reference>
<feature type="non-terminal residue" evidence="2">
    <location>
        <position position="1"/>
    </location>
</feature>
<accession>A0A383CH15</accession>
<gene>
    <name evidence="2" type="ORF">METZ01_LOCUS484197</name>
</gene>